<dbReference type="GO" id="GO:0006355">
    <property type="term" value="P:regulation of DNA-templated transcription"/>
    <property type="evidence" value="ECO:0007669"/>
    <property type="project" value="InterPro"/>
</dbReference>
<keyword evidence="3" id="KW-0175">Coiled coil</keyword>
<dbReference type="EMBL" id="VDES01000002">
    <property type="protein sequence ID" value="MBA1375241.1"/>
    <property type="molecule type" value="Genomic_DNA"/>
</dbReference>
<keyword evidence="2" id="KW-1277">Toxin-antitoxin system</keyword>
<dbReference type="PANTHER" id="PTHR36582:SF2">
    <property type="entry name" value="ANTITOXIN PARD"/>
    <property type="match status" value="1"/>
</dbReference>
<dbReference type="InterPro" id="IPR022789">
    <property type="entry name" value="ParD"/>
</dbReference>
<keyword evidence="5" id="KW-1185">Reference proteome</keyword>
<dbReference type="SUPFAM" id="SSF47598">
    <property type="entry name" value="Ribbon-helix-helix"/>
    <property type="match status" value="1"/>
</dbReference>
<dbReference type="NCBIfam" id="TIGR02606">
    <property type="entry name" value="antidote_CC2985"/>
    <property type="match status" value="1"/>
</dbReference>
<evidence type="ECO:0000256" key="2">
    <source>
        <dbReference type="ARBA" id="ARBA00022649"/>
    </source>
</evidence>
<organism evidence="4 5">
    <name type="scientific">Sphingomonas ursincola</name>
    <dbReference type="NCBI Taxonomy" id="56361"/>
    <lineage>
        <taxon>Bacteria</taxon>
        <taxon>Pseudomonadati</taxon>
        <taxon>Pseudomonadota</taxon>
        <taxon>Alphaproteobacteria</taxon>
        <taxon>Sphingomonadales</taxon>
        <taxon>Sphingomonadaceae</taxon>
        <taxon>Sphingomonas</taxon>
    </lineage>
</organism>
<dbReference type="Gene3D" id="6.10.10.120">
    <property type="entry name" value="Antitoxin ParD1-like"/>
    <property type="match status" value="1"/>
</dbReference>
<evidence type="ECO:0000313" key="4">
    <source>
        <dbReference type="EMBL" id="MBA1375241.1"/>
    </source>
</evidence>
<dbReference type="InterPro" id="IPR038296">
    <property type="entry name" value="ParD_sf"/>
</dbReference>
<sequence>MEKASITLTDAHHKLLHAAVEAGEYASISEAIRDALRGWELERQMQQAELEHLRREIQKGIDDIEAGRVLEWDPEAVKARGRARLEAKRSELSQRA</sequence>
<dbReference type="Pfam" id="PF03693">
    <property type="entry name" value="ParD_antitoxin"/>
    <property type="match status" value="1"/>
</dbReference>
<name>A0A7V8RF07_9SPHN</name>
<gene>
    <name evidence="4" type="ORF">FG486_12905</name>
</gene>
<evidence type="ECO:0000256" key="1">
    <source>
        <dbReference type="ARBA" id="ARBA00008580"/>
    </source>
</evidence>
<protein>
    <submittedName>
        <fullName evidence="4">Type II toxin-antitoxin system ParD family antitoxin</fullName>
    </submittedName>
</protein>
<evidence type="ECO:0000313" key="5">
    <source>
        <dbReference type="Proteomes" id="UP000589292"/>
    </source>
</evidence>
<comment type="caution">
    <text evidence="4">The sequence shown here is derived from an EMBL/GenBank/DDBJ whole genome shotgun (WGS) entry which is preliminary data.</text>
</comment>
<dbReference type="AlphaFoldDB" id="A0A7V8RF07"/>
<reference evidence="4 5" key="1">
    <citation type="journal article" date="1994" name="Int. J. Syst. Bacteriol.">
        <title>Phylogenetic positions of novel aerobic, bacteriochlorophyll a-containing bacteria and description of Roseococcus thiosulfatophilus gen. nov., sp. nov., Erythromicrobium ramosum gen. nov., sp. nov., and Erythrobacter litoralis sp. nov.</title>
        <authorList>
            <person name="Yurkov V."/>
            <person name="Stackebrandt E."/>
            <person name="Holmes A."/>
            <person name="Fuerst J.A."/>
            <person name="Hugenholtz P."/>
            <person name="Golecki J."/>
            <person name="Gad'on N."/>
            <person name="Gorlenko V.M."/>
            <person name="Kompantseva E.I."/>
            <person name="Drews G."/>
        </authorList>
    </citation>
    <scope>NUCLEOTIDE SEQUENCE [LARGE SCALE GENOMIC DNA]</scope>
    <source>
        <strain evidence="4 5">KR-99</strain>
    </source>
</reference>
<evidence type="ECO:0000256" key="3">
    <source>
        <dbReference type="SAM" id="Coils"/>
    </source>
</evidence>
<proteinExistence type="inferred from homology"/>
<feature type="coiled-coil region" evidence="3">
    <location>
        <begin position="36"/>
        <end position="63"/>
    </location>
</feature>
<dbReference type="PANTHER" id="PTHR36582">
    <property type="entry name" value="ANTITOXIN PARD"/>
    <property type="match status" value="1"/>
</dbReference>
<dbReference type="RefSeq" id="WP_181267800.1">
    <property type="nucleotide sequence ID" value="NZ_BAAAGB010000001.1"/>
</dbReference>
<comment type="similarity">
    <text evidence="1">Belongs to the ParD antitoxin family.</text>
</comment>
<dbReference type="InterPro" id="IPR010985">
    <property type="entry name" value="Ribbon_hlx_hlx"/>
</dbReference>
<dbReference type="Proteomes" id="UP000589292">
    <property type="component" value="Unassembled WGS sequence"/>
</dbReference>
<accession>A0A7V8RF07</accession>